<dbReference type="Gene3D" id="3.30.457.10">
    <property type="entry name" value="Copper amine oxidase-like, N-terminal domain"/>
    <property type="match status" value="1"/>
</dbReference>
<protein>
    <recommendedName>
        <fullName evidence="2">Copper amine oxidase-like N-terminal domain-containing protein</fullName>
    </recommendedName>
</protein>
<keyword evidence="1" id="KW-0732">Signal</keyword>
<gene>
    <name evidence="3" type="ORF">JOC58_001355</name>
</gene>
<organism evidence="3 4">
    <name type="scientific">Paenibacillus hunanensis</name>
    <dbReference type="NCBI Taxonomy" id="539262"/>
    <lineage>
        <taxon>Bacteria</taxon>
        <taxon>Bacillati</taxon>
        <taxon>Bacillota</taxon>
        <taxon>Bacilli</taxon>
        <taxon>Bacillales</taxon>
        <taxon>Paenibacillaceae</taxon>
        <taxon>Paenibacillus</taxon>
    </lineage>
</organism>
<dbReference type="SUPFAM" id="SSF55383">
    <property type="entry name" value="Copper amine oxidase, domain N"/>
    <property type="match status" value="1"/>
</dbReference>
<reference evidence="3 4" key="1">
    <citation type="submission" date="2023-07" db="EMBL/GenBank/DDBJ databases">
        <title>Genomic Encyclopedia of Type Strains, Phase IV (KMG-IV): sequencing the most valuable type-strain genomes for metagenomic binning, comparative biology and taxonomic classification.</title>
        <authorList>
            <person name="Goeker M."/>
        </authorList>
    </citation>
    <scope>NUCLEOTIDE SEQUENCE [LARGE SCALE GENOMIC DNA]</scope>
    <source>
        <strain evidence="3 4">DSM 22170</strain>
    </source>
</reference>
<dbReference type="InterPro" id="IPR036582">
    <property type="entry name" value="Mao_N_sf"/>
</dbReference>
<name>A0ABU1IW21_9BACL</name>
<dbReference type="EMBL" id="JAVDQH010000004">
    <property type="protein sequence ID" value="MDR6243468.1"/>
    <property type="molecule type" value="Genomic_DNA"/>
</dbReference>
<evidence type="ECO:0000313" key="4">
    <source>
        <dbReference type="Proteomes" id="UP001185028"/>
    </source>
</evidence>
<evidence type="ECO:0000259" key="2">
    <source>
        <dbReference type="Pfam" id="PF07833"/>
    </source>
</evidence>
<keyword evidence="4" id="KW-1185">Reference proteome</keyword>
<dbReference type="InterPro" id="IPR012854">
    <property type="entry name" value="Cu_amine_oxidase-like_N"/>
</dbReference>
<evidence type="ECO:0000313" key="3">
    <source>
        <dbReference type="EMBL" id="MDR6243468.1"/>
    </source>
</evidence>
<feature type="domain" description="Copper amine oxidase-like N-terminal" evidence="2">
    <location>
        <begin position="36"/>
        <end position="144"/>
    </location>
</feature>
<accession>A0ABU1IW21</accession>
<dbReference type="Proteomes" id="UP001185028">
    <property type="component" value="Unassembled WGS sequence"/>
</dbReference>
<dbReference type="Pfam" id="PF07833">
    <property type="entry name" value="Cu_amine_oxidN1"/>
    <property type="match status" value="1"/>
</dbReference>
<dbReference type="RefSeq" id="WP_188773654.1">
    <property type="nucleotide sequence ID" value="NZ_BMMB01000001.1"/>
</dbReference>
<feature type="signal peptide" evidence="1">
    <location>
        <begin position="1"/>
        <end position="27"/>
    </location>
</feature>
<sequence>MKKKLSFITATTLAAVAVTLQPLPSYAAAAADIKVTVNQAAVQFPDQRPIMDANRVLIPTRFVAQSLGGKVAYNSATKTVTIEQSGKTITLKINSSKVTAGGKVVTLDVPAKVIKGRTMVPLRFVSEAMGATVDWQQARNLVSITTGSVQTNPVPQPPDTTDAFQFDPNFETLGKMLFANNLKEADGKVTFTLPAGATGTYTTSSKYEKLKPGQTYTFPVGKGNGFVTIAYVDPNKQTSIHDQKTSEVYSIFLDGSRYTGLSGNESPRSTDRAWVVSDIVINKEFVNQVGTVAEVIALAKSL</sequence>
<proteinExistence type="predicted"/>
<evidence type="ECO:0000256" key="1">
    <source>
        <dbReference type="SAM" id="SignalP"/>
    </source>
</evidence>
<feature type="chain" id="PRO_5045999594" description="Copper amine oxidase-like N-terminal domain-containing protein" evidence="1">
    <location>
        <begin position="28"/>
        <end position="302"/>
    </location>
</feature>
<comment type="caution">
    <text evidence="3">The sequence shown here is derived from an EMBL/GenBank/DDBJ whole genome shotgun (WGS) entry which is preliminary data.</text>
</comment>